<organism evidence="1">
    <name type="scientific">Octopus bimaculoides</name>
    <name type="common">California two-spotted octopus</name>
    <dbReference type="NCBI Taxonomy" id="37653"/>
    <lineage>
        <taxon>Eukaryota</taxon>
        <taxon>Metazoa</taxon>
        <taxon>Spiralia</taxon>
        <taxon>Lophotrochozoa</taxon>
        <taxon>Mollusca</taxon>
        <taxon>Cephalopoda</taxon>
        <taxon>Coleoidea</taxon>
        <taxon>Octopodiformes</taxon>
        <taxon>Octopoda</taxon>
        <taxon>Incirrata</taxon>
        <taxon>Octopodidae</taxon>
        <taxon>Octopus</taxon>
    </lineage>
</organism>
<evidence type="ECO:0000313" key="1">
    <source>
        <dbReference type="EMBL" id="KOF71312.1"/>
    </source>
</evidence>
<accession>A0A0L8G2P8</accession>
<dbReference type="EMBL" id="KQ424229">
    <property type="protein sequence ID" value="KOF71312.1"/>
    <property type="molecule type" value="Genomic_DNA"/>
</dbReference>
<sequence length="73" mass="8443">MMIQGDKMDWVFDKQVLIKSKSNKRQSHLPLYTDMSAVKNTLVLVFLNSEILVQTSHLYLLTSGETHLLYCNL</sequence>
<gene>
    <name evidence="1" type="ORF">OCBIM_22001206mg</name>
</gene>
<protein>
    <submittedName>
        <fullName evidence="1">Uncharacterized protein</fullName>
    </submittedName>
</protein>
<reference evidence="1" key="1">
    <citation type="submission" date="2015-07" db="EMBL/GenBank/DDBJ databases">
        <title>MeaNS - Measles Nucleotide Surveillance Program.</title>
        <authorList>
            <person name="Tran T."/>
            <person name="Druce J."/>
        </authorList>
    </citation>
    <scope>NUCLEOTIDE SEQUENCE</scope>
    <source>
        <strain evidence="1">UCB-OBI-ISO-001</strain>
        <tissue evidence="1">Gonad</tissue>
    </source>
</reference>
<dbReference type="AlphaFoldDB" id="A0A0L8G2P8"/>
<proteinExistence type="predicted"/>
<name>A0A0L8G2P8_OCTBM</name>